<feature type="domain" description="C2H2-type" evidence="13">
    <location>
        <begin position="539"/>
        <end position="566"/>
    </location>
</feature>
<evidence type="ECO:0000256" key="4">
    <source>
        <dbReference type="ARBA" id="ARBA00022771"/>
    </source>
</evidence>
<evidence type="ECO:0000256" key="7">
    <source>
        <dbReference type="ARBA" id="ARBA00023125"/>
    </source>
</evidence>
<feature type="compositionally biased region" description="Polar residues" evidence="12">
    <location>
        <begin position="134"/>
        <end position="143"/>
    </location>
</feature>
<dbReference type="Pfam" id="PF00096">
    <property type="entry name" value="zf-C2H2"/>
    <property type="match status" value="5"/>
</dbReference>
<dbReference type="InterPro" id="IPR050527">
    <property type="entry name" value="Snail/Krueppel_Znf"/>
</dbReference>
<dbReference type="InterPro" id="IPR013087">
    <property type="entry name" value="Znf_C2H2_type"/>
</dbReference>
<comment type="caution">
    <text evidence="14">The sequence shown here is derived from an EMBL/GenBank/DDBJ whole genome shotgun (WGS) entry which is preliminary data.</text>
</comment>
<evidence type="ECO:0000256" key="2">
    <source>
        <dbReference type="ARBA" id="ARBA00022723"/>
    </source>
</evidence>
<keyword evidence="2" id="KW-0479">Metal-binding</keyword>
<keyword evidence="6" id="KW-0805">Transcription regulation</keyword>
<keyword evidence="7" id="KW-0238">DNA-binding</keyword>
<evidence type="ECO:0000256" key="1">
    <source>
        <dbReference type="ARBA" id="ARBA00004123"/>
    </source>
</evidence>
<dbReference type="GO" id="GO:0000978">
    <property type="term" value="F:RNA polymerase II cis-regulatory region sequence-specific DNA binding"/>
    <property type="evidence" value="ECO:0007669"/>
    <property type="project" value="TreeGrafter"/>
</dbReference>
<name>A0A8S1CHY6_9INSE</name>
<evidence type="ECO:0000259" key="13">
    <source>
        <dbReference type="PROSITE" id="PS50157"/>
    </source>
</evidence>
<accession>A0A8S1CHY6</accession>
<dbReference type="SUPFAM" id="SSF57667">
    <property type="entry name" value="beta-beta-alpha zinc fingers"/>
    <property type="match status" value="5"/>
</dbReference>
<dbReference type="FunFam" id="3.30.160.60:FF:000875">
    <property type="entry name" value="zinc finger protein 236 isoform X7"/>
    <property type="match status" value="1"/>
</dbReference>
<dbReference type="PANTHER" id="PTHR24388">
    <property type="entry name" value="ZINC FINGER PROTEIN"/>
    <property type="match status" value="1"/>
</dbReference>
<evidence type="ECO:0000256" key="6">
    <source>
        <dbReference type="ARBA" id="ARBA00023015"/>
    </source>
</evidence>
<dbReference type="FunFam" id="3.30.160.60:FF:001289">
    <property type="entry name" value="Zinc finger protein 574"/>
    <property type="match status" value="1"/>
</dbReference>
<keyword evidence="5" id="KW-0862">Zinc</keyword>
<evidence type="ECO:0000256" key="9">
    <source>
        <dbReference type="ARBA" id="ARBA00023242"/>
    </source>
</evidence>
<feature type="domain" description="C2H2-type" evidence="13">
    <location>
        <begin position="567"/>
        <end position="594"/>
    </location>
</feature>
<keyword evidence="4 11" id="KW-0863">Zinc-finger</keyword>
<dbReference type="PROSITE" id="PS50157">
    <property type="entry name" value="ZINC_FINGER_C2H2_2"/>
    <property type="match status" value="9"/>
</dbReference>
<evidence type="ECO:0000256" key="10">
    <source>
        <dbReference type="ARBA" id="ARBA00037948"/>
    </source>
</evidence>
<dbReference type="EMBL" id="CADEPI010000018">
    <property type="protein sequence ID" value="CAB3364899.1"/>
    <property type="molecule type" value="Genomic_DNA"/>
</dbReference>
<feature type="domain" description="C2H2-type" evidence="13">
    <location>
        <begin position="623"/>
        <end position="650"/>
    </location>
</feature>
<dbReference type="FunFam" id="3.30.160.60:FF:000624">
    <property type="entry name" value="zinc finger protein 697"/>
    <property type="match status" value="2"/>
</dbReference>
<dbReference type="Pfam" id="PF13894">
    <property type="entry name" value="zf-C2H2_4"/>
    <property type="match status" value="1"/>
</dbReference>
<evidence type="ECO:0000256" key="3">
    <source>
        <dbReference type="ARBA" id="ARBA00022737"/>
    </source>
</evidence>
<keyword evidence="3" id="KW-0677">Repeat</keyword>
<dbReference type="Gene3D" id="3.30.160.60">
    <property type="entry name" value="Classic Zinc Finger"/>
    <property type="match status" value="8"/>
</dbReference>
<feature type="domain" description="C2H2-type" evidence="13">
    <location>
        <begin position="483"/>
        <end position="510"/>
    </location>
</feature>
<feature type="domain" description="C2H2-type" evidence="13">
    <location>
        <begin position="651"/>
        <end position="676"/>
    </location>
</feature>
<organism evidence="14 15">
    <name type="scientific">Cloeon dipterum</name>
    <dbReference type="NCBI Taxonomy" id="197152"/>
    <lineage>
        <taxon>Eukaryota</taxon>
        <taxon>Metazoa</taxon>
        <taxon>Ecdysozoa</taxon>
        <taxon>Arthropoda</taxon>
        <taxon>Hexapoda</taxon>
        <taxon>Insecta</taxon>
        <taxon>Pterygota</taxon>
        <taxon>Palaeoptera</taxon>
        <taxon>Ephemeroptera</taxon>
        <taxon>Pisciforma</taxon>
        <taxon>Baetidae</taxon>
        <taxon>Cloeon</taxon>
    </lineage>
</organism>
<comment type="similarity">
    <text evidence="10">Belongs to the snail C2H2-type zinc-finger protein family.</text>
</comment>
<dbReference type="InterPro" id="IPR036236">
    <property type="entry name" value="Znf_C2H2_sf"/>
</dbReference>
<dbReference type="PANTHER" id="PTHR24388:SF53">
    <property type="entry name" value="CHORION TRANSCRIPTION FACTOR CF2-RELATED"/>
    <property type="match status" value="1"/>
</dbReference>
<dbReference type="GO" id="GO:0005634">
    <property type="term" value="C:nucleus"/>
    <property type="evidence" value="ECO:0007669"/>
    <property type="project" value="UniProtKB-SubCell"/>
</dbReference>
<keyword evidence="8" id="KW-0804">Transcription</keyword>
<evidence type="ECO:0000256" key="11">
    <source>
        <dbReference type="PROSITE-ProRule" id="PRU00042"/>
    </source>
</evidence>
<dbReference type="GO" id="GO:0008270">
    <property type="term" value="F:zinc ion binding"/>
    <property type="evidence" value="ECO:0007669"/>
    <property type="project" value="UniProtKB-KW"/>
</dbReference>
<gene>
    <name evidence="14" type="ORF">CLODIP_2_CD12492</name>
</gene>
<keyword evidence="9" id="KW-0539">Nucleus</keyword>
<evidence type="ECO:0000256" key="5">
    <source>
        <dbReference type="ARBA" id="ARBA00022833"/>
    </source>
</evidence>
<protein>
    <recommendedName>
        <fullName evidence="13">C2H2-type domain-containing protein</fullName>
    </recommendedName>
</protein>
<dbReference type="PROSITE" id="PS00028">
    <property type="entry name" value="ZINC_FINGER_C2H2_1"/>
    <property type="match status" value="7"/>
</dbReference>
<feature type="compositionally biased region" description="Basic and acidic residues" evidence="12">
    <location>
        <begin position="144"/>
        <end position="159"/>
    </location>
</feature>
<evidence type="ECO:0000256" key="12">
    <source>
        <dbReference type="SAM" id="MobiDB-lite"/>
    </source>
</evidence>
<keyword evidence="15" id="KW-1185">Reference proteome</keyword>
<feature type="region of interest" description="Disordered" evidence="12">
    <location>
        <begin position="134"/>
        <end position="174"/>
    </location>
</feature>
<sequence>MKQNNQGGDSSGYLIQGFRLYSDNNPCNYVGCNLPNTTHYHCNACGYGTSQTEEMHNHKTNCPSLNFNAYGRNYDPMYPTPSQPQDCTTFYPMYGLPQTTVPPTISPGTGSFFRTQPAVFSPFYSSYDGYGSQTHDSWSTVQRPQRDVDGRPPSTKERNTPSTKVPVPTPSSCLYNQNPEQTYVELTDQCFMGRAINQQPPRSGSTHKQLPSIDPTFNFIVVPEDGTYSPAPFNFQNDGFPDKQNTFSVVDELPSESCIPFPPVPSHQPPSCLLENSTGDQDSDMGSDEHEIIVEETGDEAIPNMLKQNCAICCESCGWSAVTIREDHPLTLSSQTPVWIKLQQTIGPRVKTKLKEGVVMCCKCLHLLNTVDQLQAQLTETSARLVERLKINEAEMDQQNHTSHELLLLGQPDREQVDNGAIVPEPVLQEAAEAPKLESQCQASYMFNLKCDACGKEFNTKRSITSHMRQHIRQSRVKIKSKLICERCGKQFNHRNNLADHKPVCSGVFPHSCGVCGKGFVLKTKLTVHEATHQGKFPLRCEICQKGFFKLSDLSVHKRTHSGEKPFICEICGKSFASVGNYNHHSKLHRDDRPFVCSICNKRFTRKGYLMVHMNRHNGNKPFQCDKCEKSFPDRSNLYHHKRLHEGYKPYTCPICNKALSSGLQAHIRTHTGVRPFECKKCGHSFTASNSLKKHLKRHK</sequence>
<dbReference type="GO" id="GO:0000981">
    <property type="term" value="F:DNA-binding transcription factor activity, RNA polymerase II-specific"/>
    <property type="evidence" value="ECO:0007669"/>
    <property type="project" value="TreeGrafter"/>
</dbReference>
<evidence type="ECO:0000313" key="14">
    <source>
        <dbReference type="EMBL" id="CAB3364899.1"/>
    </source>
</evidence>
<comment type="subcellular location">
    <subcellularLocation>
        <location evidence="1">Nucleus</location>
    </subcellularLocation>
</comment>
<feature type="domain" description="C2H2-type" evidence="13">
    <location>
        <begin position="595"/>
        <end position="622"/>
    </location>
</feature>
<feature type="domain" description="C2H2-type" evidence="13">
    <location>
        <begin position="677"/>
        <end position="700"/>
    </location>
</feature>
<evidence type="ECO:0000313" key="15">
    <source>
        <dbReference type="Proteomes" id="UP000494165"/>
    </source>
</evidence>
<reference evidence="14 15" key="1">
    <citation type="submission" date="2020-04" db="EMBL/GenBank/DDBJ databases">
        <authorList>
            <person name="Alioto T."/>
            <person name="Alioto T."/>
            <person name="Gomez Garrido J."/>
        </authorList>
    </citation>
    <scope>NUCLEOTIDE SEQUENCE [LARGE SCALE GENOMIC DNA]</scope>
</reference>
<dbReference type="SMART" id="SM00355">
    <property type="entry name" value="ZnF_C2H2"/>
    <property type="match status" value="10"/>
</dbReference>
<feature type="domain" description="C2H2-type" evidence="13">
    <location>
        <begin position="449"/>
        <end position="476"/>
    </location>
</feature>
<proteinExistence type="inferred from homology"/>
<dbReference type="Proteomes" id="UP000494165">
    <property type="component" value="Unassembled WGS sequence"/>
</dbReference>
<evidence type="ECO:0000256" key="8">
    <source>
        <dbReference type="ARBA" id="ARBA00023163"/>
    </source>
</evidence>
<feature type="compositionally biased region" description="Low complexity" evidence="12">
    <location>
        <begin position="160"/>
        <end position="172"/>
    </location>
</feature>
<dbReference type="AlphaFoldDB" id="A0A8S1CHY6"/>
<dbReference type="FunFam" id="3.30.160.60:FF:000446">
    <property type="entry name" value="Zinc finger protein"/>
    <property type="match status" value="1"/>
</dbReference>
<dbReference type="OrthoDB" id="6591996at2759"/>
<feature type="domain" description="C2H2-type" evidence="13">
    <location>
        <begin position="511"/>
        <end position="538"/>
    </location>
</feature>